<evidence type="ECO:0008006" key="4">
    <source>
        <dbReference type="Google" id="ProtNLM"/>
    </source>
</evidence>
<dbReference type="RefSeq" id="WP_093730619.1">
    <property type="nucleotide sequence ID" value="NZ_FMYW01000010.1"/>
</dbReference>
<feature type="transmembrane region" description="Helical" evidence="1">
    <location>
        <begin position="58"/>
        <end position="74"/>
    </location>
</feature>
<keyword evidence="1" id="KW-1133">Transmembrane helix</keyword>
<dbReference type="Gene3D" id="1.10.1760.20">
    <property type="match status" value="1"/>
</dbReference>
<feature type="transmembrane region" description="Helical" evidence="1">
    <location>
        <begin position="80"/>
        <end position="99"/>
    </location>
</feature>
<feature type="transmembrane region" description="Helical" evidence="1">
    <location>
        <begin position="111"/>
        <end position="131"/>
    </location>
</feature>
<keyword evidence="1" id="KW-0812">Transmembrane</keyword>
<evidence type="ECO:0000313" key="2">
    <source>
        <dbReference type="EMBL" id="SDC56374.1"/>
    </source>
</evidence>
<sequence length="172" mass="18883">MTNPQRNRALVRAALCLAIAVVAQTLRVFLPLPPIASMLLIGTVVNLCLCFAVWGSGILYAGIICLLLPVFAFLQGHLPVLPMVAVVCLGNLVFCVVVQQKKRWKHYVFAPLLKAVTLWSCTGIVCNLFRLPQQAKYLLQVSMGIPQWTTALLGVIAAAFLWKRLRKSGSIL</sequence>
<keyword evidence="1" id="KW-0472">Membrane</keyword>
<name>A0A1G6MM69_9FIRM</name>
<gene>
    <name evidence="2" type="ORF">SAMN04487864_11025</name>
</gene>
<evidence type="ECO:0000313" key="3">
    <source>
        <dbReference type="Proteomes" id="UP000198943"/>
    </source>
</evidence>
<feature type="transmembrane region" description="Helical" evidence="1">
    <location>
        <begin position="35"/>
        <end position="53"/>
    </location>
</feature>
<keyword evidence="3" id="KW-1185">Reference proteome</keyword>
<dbReference type="AlphaFoldDB" id="A0A1G6MM69"/>
<proteinExistence type="predicted"/>
<accession>A0A1G6MM69</accession>
<dbReference type="EMBL" id="FMYW01000010">
    <property type="protein sequence ID" value="SDC56374.1"/>
    <property type="molecule type" value="Genomic_DNA"/>
</dbReference>
<organism evidence="2 3">
    <name type="scientific">Succiniclasticum ruminis</name>
    <dbReference type="NCBI Taxonomy" id="40841"/>
    <lineage>
        <taxon>Bacteria</taxon>
        <taxon>Bacillati</taxon>
        <taxon>Bacillota</taxon>
        <taxon>Negativicutes</taxon>
        <taxon>Acidaminococcales</taxon>
        <taxon>Acidaminococcaceae</taxon>
        <taxon>Succiniclasticum</taxon>
    </lineage>
</organism>
<reference evidence="3" key="1">
    <citation type="submission" date="2016-10" db="EMBL/GenBank/DDBJ databases">
        <authorList>
            <person name="Varghese N."/>
            <person name="Submissions S."/>
        </authorList>
    </citation>
    <scope>NUCLEOTIDE SEQUENCE [LARGE SCALE GENOMIC DNA]</scope>
    <source>
        <strain evidence="3">DSM 11005</strain>
    </source>
</reference>
<dbReference type="OrthoDB" id="1682230at2"/>
<feature type="transmembrane region" description="Helical" evidence="1">
    <location>
        <begin position="137"/>
        <end position="162"/>
    </location>
</feature>
<evidence type="ECO:0000256" key="1">
    <source>
        <dbReference type="SAM" id="Phobius"/>
    </source>
</evidence>
<dbReference type="Proteomes" id="UP000198943">
    <property type="component" value="Unassembled WGS sequence"/>
</dbReference>
<protein>
    <recommendedName>
        <fullName evidence="4">ECF transporter S component</fullName>
    </recommendedName>
</protein>